<feature type="compositionally biased region" description="Low complexity" evidence="1">
    <location>
        <begin position="191"/>
        <end position="210"/>
    </location>
</feature>
<gene>
    <name evidence="2" type="ORF">BOX15_Mlig029901g1</name>
</gene>
<comment type="caution">
    <text evidence="2">The sequence shown here is derived from an EMBL/GenBank/DDBJ whole genome shotgun (WGS) entry which is preliminary data.</text>
</comment>
<evidence type="ECO:0000313" key="2">
    <source>
        <dbReference type="EMBL" id="PAA71247.1"/>
    </source>
</evidence>
<feature type="region of interest" description="Disordered" evidence="1">
    <location>
        <begin position="463"/>
        <end position="494"/>
    </location>
</feature>
<accession>A0A267FDK6</accession>
<name>A0A267FDK6_9PLAT</name>
<dbReference type="EMBL" id="NIVC01001178">
    <property type="protein sequence ID" value="PAA71247.1"/>
    <property type="molecule type" value="Genomic_DNA"/>
</dbReference>
<evidence type="ECO:0000313" key="3">
    <source>
        <dbReference type="Proteomes" id="UP000215902"/>
    </source>
</evidence>
<dbReference type="AlphaFoldDB" id="A0A267FDK6"/>
<feature type="region of interest" description="Disordered" evidence="1">
    <location>
        <begin position="124"/>
        <end position="243"/>
    </location>
</feature>
<proteinExistence type="predicted"/>
<feature type="non-terminal residue" evidence="2">
    <location>
        <position position="1"/>
    </location>
</feature>
<organism evidence="2 3">
    <name type="scientific">Macrostomum lignano</name>
    <dbReference type="NCBI Taxonomy" id="282301"/>
    <lineage>
        <taxon>Eukaryota</taxon>
        <taxon>Metazoa</taxon>
        <taxon>Spiralia</taxon>
        <taxon>Lophotrochozoa</taxon>
        <taxon>Platyhelminthes</taxon>
        <taxon>Rhabditophora</taxon>
        <taxon>Macrostomorpha</taxon>
        <taxon>Macrostomida</taxon>
        <taxon>Macrostomidae</taxon>
        <taxon>Macrostomum</taxon>
    </lineage>
</organism>
<reference evidence="2 3" key="1">
    <citation type="submission" date="2017-06" db="EMBL/GenBank/DDBJ databases">
        <title>A platform for efficient transgenesis in Macrostomum lignano, a flatworm model organism for stem cell research.</title>
        <authorList>
            <person name="Berezikov E."/>
        </authorList>
    </citation>
    <scope>NUCLEOTIDE SEQUENCE [LARGE SCALE GENOMIC DNA]</scope>
    <source>
        <strain evidence="2">DV1</strain>
        <tissue evidence="2">Whole organism</tissue>
    </source>
</reference>
<feature type="compositionally biased region" description="Low complexity" evidence="1">
    <location>
        <begin position="463"/>
        <end position="477"/>
    </location>
</feature>
<protein>
    <submittedName>
        <fullName evidence="2">Uncharacterized protein</fullName>
    </submittedName>
</protein>
<feature type="compositionally biased region" description="Polar residues" evidence="1">
    <location>
        <begin position="126"/>
        <end position="138"/>
    </location>
</feature>
<dbReference type="Proteomes" id="UP000215902">
    <property type="component" value="Unassembled WGS sequence"/>
</dbReference>
<sequence>SHKSYQVTAASMTASCIALPSFADATSAAAAIPAAVSSSSSAAAAAAAAAAAQFSPLILFECTLSNASLLVESMPDRDLLHALRIVAALHSRVVNVMDPRYDRLCRLGDAASAAAAAAAAAASAAPNTEESTSNTDQHPNVDVDTTEATRQQQQNQRRNRRRQTQASRLAAKLGSTTASNTDRARIGTKQSSTITTTTTNNNNNSSNSNNGVTSVEDCDESHGTASATATPPPEDLRAGPSDGAGSDLLFKFGNIKTESQRQSRRRQASAAGLSMAATASSSSSSSYPIECKTIFRRAYKALKGGGAHLFDFSKPFVSPFNQKVASQVLKKAQEMAIGKDWPVDVWKKIPNQYKINAMFFDFRCKIKRKNQLSKLSRRQKGLELLSDRLPAESMNKFQSVLTRDYMSSDEECSATSAGLSTVRVRRLAWESDELRSLKRQLDAEFYASQQCLIGTAGHQLEASSSSSTISLAPPESSVVSQRLPPSDAPEWAVK</sequence>
<keyword evidence="3" id="KW-1185">Reference proteome</keyword>
<evidence type="ECO:0000256" key="1">
    <source>
        <dbReference type="SAM" id="MobiDB-lite"/>
    </source>
</evidence>